<reference evidence="1" key="1">
    <citation type="submission" date="2021-06" db="EMBL/GenBank/DDBJ databases">
        <title>Comparative genomics, transcriptomics and evolutionary studies reveal genomic signatures of adaptation to plant cell wall in hemibiotrophic fungi.</title>
        <authorList>
            <consortium name="DOE Joint Genome Institute"/>
            <person name="Baroncelli R."/>
            <person name="Diaz J.F."/>
            <person name="Benocci T."/>
            <person name="Peng M."/>
            <person name="Battaglia E."/>
            <person name="Haridas S."/>
            <person name="Andreopoulos W."/>
            <person name="Labutti K."/>
            <person name="Pangilinan J."/>
            <person name="Floch G.L."/>
            <person name="Makela M.R."/>
            <person name="Henrissat B."/>
            <person name="Grigoriev I.V."/>
            <person name="Crouch J.A."/>
            <person name="De Vries R.P."/>
            <person name="Sukno S.A."/>
            <person name="Thon M.R."/>
        </authorList>
    </citation>
    <scope>NUCLEOTIDE SEQUENCE</scope>
    <source>
        <strain evidence="1">CBS 125086</strain>
    </source>
</reference>
<evidence type="ECO:0000313" key="1">
    <source>
        <dbReference type="EMBL" id="KAK1566400.1"/>
    </source>
</evidence>
<keyword evidence="2" id="KW-1185">Reference proteome</keyword>
<accession>A0AAD8PK84</accession>
<dbReference type="RefSeq" id="XP_060407570.1">
    <property type="nucleotide sequence ID" value="XM_060553283.1"/>
</dbReference>
<name>A0AAD8PK84_9PEZI</name>
<dbReference type="Proteomes" id="UP001230504">
    <property type="component" value="Unassembled WGS sequence"/>
</dbReference>
<proteinExistence type="predicted"/>
<dbReference type="EMBL" id="JAHLJV010000142">
    <property type="protein sequence ID" value="KAK1566400.1"/>
    <property type="molecule type" value="Genomic_DNA"/>
</dbReference>
<evidence type="ECO:0000313" key="2">
    <source>
        <dbReference type="Proteomes" id="UP001230504"/>
    </source>
</evidence>
<protein>
    <submittedName>
        <fullName evidence="1">Uncharacterized protein</fullName>
    </submittedName>
</protein>
<dbReference type="AlphaFoldDB" id="A0AAD8PK84"/>
<gene>
    <name evidence="1" type="ORF">LY79DRAFT_484077</name>
</gene>
<feature type="non-terminal residue" evidence="1">
    <location>
        <position position="59"/>
    </location>
</feature>
<sequence>MQIAMILIASVSVRKGKACKLTFTASDDMWNNIGQRFQQQAHHEIACGLSARIHLIKTR</sequence>
<dbReference type="GeneID" id="85437523"/>
<comment type="caution">
    <text evidence="1">The sequence shown here is derived from an EMBL/GenBank/DDBJ whole genome shotgun (WGS) entry which is preliminary data.</text>
</comment>
<organism evidence="1 2">
    <name type="scientific">Colletotrichum navitas</name>
    <dbReference type="NCBI Taxonomy" id="681940"/>
    <lineage>
        <taxon>Eukaryota</taxon>
        <taxon>Fungi</taxon>
        <taxon>Dikarya</taxon>
        <taxon>Ascomycota</taxon>
        <taxon>Pezizomycotina</taxon>
        <taxon>Sordariomycetes</taxon>
        <taxon>Hypocreomycetidae</taxon>
        <taxon>Glomerellales</taxon>
        <taxon>Glomerellaceae</taxon>
        <taxon>Colletotrichum</taxon>
        <taxon>Colletotrichum graminicola species complex</taxon>
    </lineage>
</organism>